<dbReference type="SUPFAM" id="SSF53955">
    <property type="entry name" value="Lysozyme-like"/>
    <property type="match status" value="1"/>
</dbReference>
<keyword evidence="1" id="KW-0808">Transferase</keyword>
<comment type="caution">
    <text evidence="5">The sequence shown here is derived from an EMBL/GenBank/DDBJ whole genome shotgun (WGS) entry which is preliminary data.</text>
</comment>
<keyword evidence="3" id="KW-0472">Membrane</keyword>
<dbReference type="GO" id="GO:0030288">
    <property type="term" value="C:outer membrane-bounded periplasmic space"/>
    <property type="evidence" value="ECO:0007669"/>
    <property type="project" value="TreeGrafter"/>
</dbReference>
<dbReference type="GO" id="GO:0008955">
    <property type="term" value="F:peptidoglycan glycosyltransferase activity"/>
    <property type="evidence" value="ECO:0007669"/>
    <property type="project" value="TreeGrafter"/>
</dbReference>
<dbReference type="Proteomes" id="UP000317982">
    <property type="component" value="Unassembled WGS sequence"/>
</dbReference>
<sequence length="276" mass="29683">MSRRAKAADLPPAVGTASVPVDAAHGAYGRAPVTLPPDEPASPTARSSRRRRVPAAVGVGSAICLVLALVSGGVTYATTPLPRFPAQSLTTQIQYSDGTSFATFATENRVEVSLDRVPKHVQDAVVAAEDADFWTNGGVSLRGTGRALCGREIILAQKLGRSGGKAEILHGYLNTIYFGRGAWGVQSASKPIREDRRQTERLRGRGARRVIKDPTNFDAHNKPASAKGRWAYVLASNDAWRRGATGVLGRRIEQELLALGFTEQQVTCGWPPQWCR</sequence>
<gene>
    <name evidence="5" type="ORF">FL583_09465</name>
</gene>
<keyword evidence="6" id="KW-1185">Reference proteome</keyword>
<dbReference type="PANTHER" id="PTHR32282:SF33">
    <property type="entry name" value="PEPTIDOGLYCAN GLYCOSYLTRANSFERASE"/>
    <property type="match status" value="1"/>
</dbReference>
<dbReference type="GO" id="GO:0009252">
    <property type="term" value="P:peptidoglycan biosynthetic process"/>
    <property type="evidence" value="ECO:0007669"/>
    <property type="project" value="TreeGrafter"/>
</dbReference>
<dbReference type="InterPro" id="IPR001264">
    <property type="entry name" value="Glyco_trans_51"/>
</dbReference>
<dbReference type="InParanoid" id="A0A545AVI1"/>
<accession>A0A545AVI1</accession>
<protein>
    <recommendedName>
        <fullName evidence="4">Glycosyl transferase family 51 domain-containing protein</fullName>
    </recommendedName>
</protein>
<feature type="domain" description="Glycosyl transferase family 51" evidence="4">
    <location>
        <begin position="151"/>
        <end position="235"/>
    </location>
</feature>
<dbReference type="InterPro" id="IPR050396">
    <property type="entry name" value="Glycosyltr_51/Transpeptidase"/>
</dbReference>
<organism evidence="5 6">
    <name type="scientific">Cryptosporangium phraense</name>
    <dbReference type="NCBI Taxonomy" id="2593070"/>
    <lineage>
        <taxon>Bacteria</taxon>
        <taxon>Bacillati</taxon>
        <taxon>Actinomycetota</taxon>
        <taxon>Actinomycetes</taxon>
        <taxon>Cryptosporangiales</taxon>
        <taxon>Cryptosporangiaceae</taxon>
        <taxon>Cryptosporangium</taxon>
    </lineage>
</organism>
<evidence type="ECO:0000313" key="5">
    <source>
        <dbReference type="EMBL" id="TQS45314.1"/>
    </source>
</evidence>
<name>A0A545AVI1_9ACTN</name>
<evidence type="ECO:0000256" key="3">
    <source>
        <dbReference type="SAM" id="Phobius"/>
    </source>
</evidence>
<dbReference type="OrthoDB" id="3397599at2"/>
<evidence type="ECO:0000313" key="6">
    <source>
        <dbReference type="Proteomes" id="UP000317982"/>
    </source>
</evidence>
<dbReference type="Gene3D" id="1.10.3810.10">
    <property type="entry name" value="Biosynthetic peptidoglycan transglycosylase-like"/>
    <property type="match status" value="2"/>
</dbReference>
<keyword evidence="3" id="KW-1133">Transmembrane helix</keyword>
<dbReference type="InterPro" id="IPR023346">
    <property type="entry name" value="Lysozyme-like_dom_sf"/>
</dbReference>
<evidence type="ECO:0000259" key="4">
    <source>
        <dbReference type="Pfam" id="PF00912"/>
    </source>
</evidence>
<evidence type="ECO:0000256" key="1">
    <source>
        <dbReference type="ARBA" id="ARBA00022679"/>
    </source>
</evidence>
<dbReference type="PANTHER" id="PTHR32282">
    <property type="entry name" value="BINDING PROTEIN TRANSPEPTIDASE, PUTATIVE-RELATED"/>
    <property type="match status" value="1"/>
</dbReference>
<dbReference type="InterPro" id="IPR036950">
    <property type="entry name" value="PBP_transglycosylase"/>
</dbReference>
<dbReference type="Pfam" id="PF00912">
    <property type="entry name" value="Transgly"/>
    <property type="match status" value="2"/>
</dbReference>
<feature type="domain" description="Glycosyl transferase family 51" evidence="4">
    <location>
        <begin position="98"/>
        <end position="149"/>
    </location>
</feature>
<feature type="region of interest" description="Disordered" evidence="2">
    <location>
        <begin position="28"/>
        <end position="52"/>
    </location>
</feature>
<dbReference type="AlphaFoldDB" id="A0A545AVI1"/>
<feature type="transmembrane region" description="Helical" evidence="3">
    <location>
        <begin position="55"/>
        <end position="77"/>
    </location>
</feature>
<proteinExistence type="predicted"/>
<evidence type="ECO:0000256" key="2">
    <source>
        <dbReference type="SAM" id="MobiDB-lite"/>
    </source>
</evidence>
<keyword evidence="3" id="KW-0812">Transmembrane</keyword>
<reference evidence="5 6" key="1">
    <citation type="submission" date="2019-07" db="EMBL/GenBank/DDBJ databases">
        <title>Cryptosporangium phraense sp. nov., isolated from plant litter.</title>
        <authorList>
            <person name="Suriyachadkun C."/>
        </authorList>
    </citation>
    <scope>NUCLEOTIDE SEQUENCE [LARGE SCALE GENOMIC DNA]</scope>
    <source>
        <strain evidence="5 6">A-T 5661</strain>
    </source>
</reference>
<dbReference type="EMBL" id="VIRS01000005">
    <property type="protein sequence ID" value="TQS45314.1"/>
    <property type="molecule type" value="Genomic_DNA"/>
</dbReference>